<dbReference type="EMBL" id="JAJSOF020000017">
    <property type="protein sequence ID" value="KAJ4439737.1"/>
    <property type="molecule type" value="Genomic_DNA"/>
</dbReference>
<feature type="region of interest" description="Disordered" evidence="1">
    <location>
        <begin position="41"/>
        <end position="60"/>
    </location>
</feature>
<keyword evidence="3" id="KW-1185">Reference proteome</keyword>
<evidence type="ECO:0000256" key="1">
    <source>
        <dbReference type="SAM" id="MobiDB-lite"/>
    </source>
</evidence>
<feature type="compositionally biased region" description="Basic and acidic residues" evidence="1">
    <location>
        <begin position="42"/>
        <end position="53"/>
    </location>
</feature>
<sequence length="60" mass="7447">MDRVKWTDRIRNEAVLERVDEEGMMLKLIRKRRRNWNSDSLKTAEKTRDKPHENFMWTDL</sequence>
<comment type="caution">
    <text evidence="2">The sequence shown here is derived from an EMBL/GenBank/DDBJ whole genome shotgun (WGS) entry which is preliminary data.</text>
</comment>
<evidence type="ECO:0000313" key="2">
    <source>
        <dbReference type="EMBL" id="KAJ4439737.1"/>
    </source>
</evidence>
<dbReference type="Proteomes" id="UP001148838">
    <property type="component" value="Unassembled WGS sequence"/>
</dbReference>
<evidence type="ECO:0000313" key="3">
    <source>
        <dbReference type="Proteomes" id="UP001148838"/>
    </source>
</evidence>
<accession>A0ABQ8SZS4</accession>
<reference evidence="2 3" key="1">
    <citation type="journal article" date="2022" name="Allergy">
        <title>Genome assembly and annotation of Periplaneta americana reveal a comprehensive cockroach allergen profile.</title>
        <authorList>
            <person name="Wang L."/>
            <person name="Xiong Q."/>
            <person name="Saelim N."/>
            <person name="Wang L."/>
            <person name="Nong W."/>
            <person name="Wan A.T."/>
            <person name="Shi M."/>
            <person name="Liu X."/>
            <person name="Cao Q."/>
            <person name="Hui J.H.L."/>
            <person name="Sookrung N."/>
            <person name="Leung T.F."/>
            <person name="Tungtrongchitr A."/>
            <person name="Tsui S.K.W."/>
        </authorList>
    </citation>
    <scope>NUCLEOTIDE SEQUENCE [LARGE SCALE GENOMIC DNA]</scope>
    <source>
        <strain evidence="2">PWHHKU_190912</strain>
    </source>
</reference>
<gene>
    <name evidence="2" type="ORF">ANN_07865</name>
</gene>
<proteinExistence type="predicted"/>
<protein>
    <submittedName>
        <fullName evidence="2">Uncharacterized protein</fullName>
    </submittedName>
</protein>
<name>A0ABQ8SZS4_PERAM</name>
<organism evidence="2 3">
    <name type="scientific">Periplaneta americana</name>
    <name type="common">American cockroach</name>
    <name type="synonym">Blatta americana</name>
    <dbReference type="NCBI Taxonomy" id="6978"/>
    <lineage>
        <taxon>Eukaryota</taxon>
        <taxon>Metazoa</taxon>
        <taxon>Ecdysozoa</taxon>
        <taxon>Arthropoda</taxon>
        <taxon>Hexapoda</taxon>
        <taxon>Insecta</taxon>
        <taxon>Pterygota</taxon>
        <taxon>Neoptera</taxon>
        <taxon>Polyneoptera</taxon>
        <taxon>Dictyoptera</taxon>
        <taxon>Blattodea</taxon>
        <taxon>Blattoidea</taxon>
        <taxon>Blattidae</taxon>
        <taxon>Blattinae</taxon>
        <taxon>Periplaneta</taxon>
    </lineage>
</organism>